<keyword evidence="3" id="KW-0378">Hydrolase</keyword>
<dbReference type="Gene3D" id="1.10.3210.10">
    <property type="entry name" value="Hypothetical protein af1432"/>
    <property type="match status" value="1"/>
</dbReference>
<dbReference type="GO" id="GO:0046872">
    <property type="term" value="F:metal ion binding"/>
    <property type="evidence" value="ECO:0007669"/>
    <property type="project" value="UniProtKB-KW"/>
</dbReference>
<reference evidence="14 15" key="2">
    <citation type="journal article" date="2019" name="G3 (Bethesda)">
        <title>Hybrid Assembly of the Genome of the Entomopathogenic Nematode Steinernema carpocapsae Identifies the X-Chromosome.</title>
        <authorList>
            <person name="Serra L."/>
            <person name="Macchietto M."/>
            <person name="Macias-Munoz A."/>
            <person name="McGill C.J."/>
            <person name="Rodriguez I.M."/>
            <person name="Rodriguez B."/>
            <person name="Murad R."/>
            <person name="Mortazavi A."/>
        </authorList>
    </citation>
    <scope>NUCLEOTIDE SEQUENCE [LARGE SCALE GENOMIC DNA]</scope>
    <source>
        <strain evidence="14 15">ALL</strain>
    </source>
</reference>
<protein>
    <recommendedName>
        <fullName evidence="8">Guanosine-3',5'-bis(diphosphate) 3'-pyrophosphohydrolase MESH1</fullName>
        <ecNumber evidence="5">3.1.7.2</ecNumber>
    </recommendedName>
    <alternativeName>
        <fullName evidence="9">Metazoan SpoT homolog 1</fullName>
    </alternativeName>
    <alternativeName>
        <fullName evidence="10">Penta-phosphate guanosine-3'-pyrophosphohydrolase</fullName>
    </alternativeName>
</protein>
<dbReference type="InterPro" id="IPR006674">
    <property type="entry name" value="HD_domain"/>
</dbReference>
<evidence type="ECO:0000313" key="15">
    <source>
        <dbReference type="Proteomes" id="UP000298663"/>
    </source>
</evidence>
<dbReference type="InterPro" id="IPR003607">
    <property type="entry name" value="HD/PDEase_dom"/>
</dbReference>
<dbReference type="Proteomes" id="UP000298663">
    <property type="component" value="Unassembled WGS sequence"/>
</dbReference>
<name>A0A4U5PIZ0_STECR</name>
<evidence type="ECO:0000256" key="10">
    <source>
        <dbReference type="ARBA" id="ARBA00041770"/>
    </source>
</evidence>
<feature type="region of interest" description="Disordered" evidence="12">
    <location>
        <begin position="87"/>
        <end position="114"/>
    </location>
</feature>
<evidence type="ECO:0000256" key="5">
    <source>
        <dbReference type="ARBA" id="ARBA00024387"/>
    </source>
</evidence>
<dbReference type="PANTHER" id="PTHR46246:SF1">
    <property type="entry name" value="GUANOSINE-3',5'-BIS(DIPHOSPHATE) 3'-PYROPHOSPHOHYDROLASE MESH1"/>
    <property type="match status" value="1"/>
</dbReference>
<organism evidence="14 15">
    <name type="scientific">Steinernema carpocapsae</name>
    <name type="common">Entomopathogenic nematode</name>
    <dbReference type="NCBI Taxonomy" id="34508"/>
    <lineage>
        <taxon>Eukaryota</taxon>
        <taxon>Metazoa</taxon>
        <taxon>Ecdysozoa</taxon>
        <taxon>Nematoda</taxon>
        <taxon>Chromadorea</taxon>
        <taxon>Rhabditida</taxon>
        <taxon>Tylenchina</taxon>
        <taxon>Panagrolaimomorpha</taxon>
        <taxon>Strongyloidoidea</taxon>
        <taxon>Steinernematidae</taxon>
        <taxon>Steinernema</taxon>
    </lineage>
</organism>
<gene>
    <name evidence="14" type="ORF">L596_010579</name>
</gene>
<comment type="function">
    <text evidence="6">ppGpp hydrolyzing enzyme involved in starvation response.</text>
</comment>
<evidence type="ECO:0000256" key="8">
    <source>
        <dbReference type="ARBA" id="ARBA00040793"/>
    </source>
</evidence>
<dbReference type="SMART" id="SM00471">
    <property type="entry name" value="HDc"/>
    <property type="match status" value="1"/>
</dbReference>
<comment type="catalytic activity">
    <reaction evidence="11">
        <text>guanosine 3',5'-bis(diphosphate) + H2O = GDP + diphosphate + H(+)</text>
        <dbReference type="Rhea" id="RHEA:14253"/>
        <dbReference type="ChEBI" id="CHEBI:15377"/>
        <dbReference type="ChEBI" id="CHEBI:15378"/>
        <dbReference type="ChEBI" id="CHEBI:33019"/>
        <dbReference type="ChEBI" id="CHEBI:58189"/>
        <dbReference type="ChEBI" id="CHEBI:77828"/>
        <dbReference type="EC" id="3.1.7.2"/>
    </reaction>
</comment>
<feature type="domain" description="HD" evidence="13">
    <location>
        <begin position="143"/>
        <end position="238"/>
    </location>
</feature>
<evidence type="ECO:0000256" key="6">
    <source>
        <dbReference type="ARBA" id="ARBA00037781"/>
    </source>
</evidence>
<evidence type="ECO:0000259" key="13">
    <source>
        <dbReference type="PROSITE" id="PS51831"/>
    </source>
</evidence>
<proteinExistence type="inferred from homology"/>
<dbReference type="AlphaFoldDB" id="A0A4U5PIZ0"/>
<evidence type="ECO:0000256" key="3">
    <source>
        <dbReference type="ARBA" id="ARBA00022801"/>
    </source>
</evidence>
<comment type="similarity">
    <text evidence="7">Belongs to the MESH1 family.</text>
</comment>
<dbReference type="CDD" id="cd00077">
    <property type="entry name" value="HDc"/>
    <property type="match status" value="1"/>
</dbReference>
<dbReference type="Pfam" id="PF13328">
    <property type="entry name" value="HD_4"/>
    <property type="match status" value="1"/>
</dbReference>
<comment type="caution">
    <text evidence="14">The sequence shown here is derived from an EMBL/GenBank/DDBJ whole genome shotgun (WGS) entry which is preliminary data.</text>
</comment>
<evidence type="ECO:0000256" key="2">
    <source>
        <dbReference type="ARBA" id="ARBA00022723"/>
    </source>
</evidence>
<dbReference type="OrthoDB" id="430679at2759"/>
<dbReference type="EC" id="3.1.7.2" evidence="5"/>
<evidence type="ECO:0000256" key="9">
    <source>
        <dbReference type="ARBA" id="ARBA00041464"/>
    </source>
</evidence>
<dbReference type="GO" id="GO:0008893">
    <property type="term" value="F:guanosine-3',5'-bis(diphosphate) 3'-diphosphatase activity"/>
    <property type="evidence" value="ECO:0007669"/>
    <property type="project" value="UniProtKB-EC"/>
</dbReference>
<sequence>MTHLILFNTAPTFNPTSSLAYFGRQADLDSANNRSFSPNAETTKRRRCIRTDRSQCRRCHRCCPLLPWREIMSDKAAEAIQAEKGETLYPDLPPPAYPGLPEAPSDSSNHGGPGDLKLIIKASDYAARRHRNQKRKDHNGTPYINHPLGVAQILSEEAKVTDAATLAAAILHDTVEDTKATFEEIQELFGDEICHIVRECTDDKSLSKAARKQAQIDNAAHHSHKAKLVYLADKLYNLRDLERQTPIGWDRRRVHEYFKWSKQVIAQLKGTNDNLEALLDDIVNRHLAQK</sequence>
<dbReference type="SUPFAM" id="SSF109604">
    <property type="entry name" value="HD-domain/PDEase-like"/>
    <property type="match status" value="1"/>
</dbReference>
<evidence type="ECO:0000256" key="12">
    <source>
        <dbReference type="SAM" id="MobiDB-lite"/>
    </source>
</evidence>
<dbReference type="InterPro" id="IPR052194">
    <property type="entry name" value="MESH1"/>
</dbReference>
<evidence type="ECO:0000256" key="7">
    <source>
        <dbReference type="ARBA" id="ARBA00038354"/>
    </source>
</evidence>
<evidence type="ECO:0000313" key="14">
    <source>
        <dbReference type="EMBL" id="TKR96578.1"/>
    </source>
</evidence>
<evidence type="ECO:0000256" key="4">
    <source>
        <dbReference type="ARBA" id="ARBA00023211"/>
    </source>
</evidence>
<accession>A0A4U5PIZ0</accession>
<keyword evidence="4" id="KW-0464">Manganese</keyword>
<reference evidence="14 15" key="1">
    <citation type="journal article" date="2015" name="Genome Biol.">
        <title>Comparative genomics of Steinernema reveals deeply conserved gene regulatory networks.</title>
        <authorList>
            <person name="Dillman A.R."/>
            <person name="Macchietto M."/>
            <person name="Porter C.F."/>
            <person name="Rogers A."/>
            <person name="Williams B."/>
            <person name="Antoshechkin I."/>
            <person name="Lee M.M."/>
            <person name="Goodwin Z."/>
            <person name="Lu X."/>
            <person name="Lewis E.E."/>
            <person name="Goodrich-Blair H."/>
            <person name="Stock S.P."/>
            <person name="Adams B.J."/>
            <person name="Sternberg P.W."/>
            <person name="Mortazavi A."/>
        </authorList>
    </citation>
    <scope>NUCLEOTIDE SEQUENCE [LARGE SCALE GENOMIC DNA]</scope>
    <source>
        <strain evidence="14 15">ALL</strain>
    </source>
</reference>
<evidence type="ECO:0000256" key="11">
    <source>
        <dbReference type="ARBA" id="ARBA00047968"/>
    </source>
</evidence>
<dbReference type="STRING" id="34508.A0A4U5PIZ0"/>
<comment type="cofactor">
    <cofactor evidence="1">
        <name>Mn(2+)</name>
        <dbReference type="ChEBI" id="CHEBI:29035"/>
    </cofactor>
</comment>
<dbReference type="PANTHER" id="PTHR46246">
    <property type="entry name" value="GUANOSINE-3',5'-BIS(DIPHOSPHATE) 3'-PYROPHOSPHOHYDROLASE MESH1"/>
    <property type="match status" value="1"/>
</dbReference>
<dbReference type="PROSITE" id="PS51831">
    <property type="entry name" value="HD"/>
    <property type="match status" value="1"/>
</dbReference>
<keyword evidence="2" id="KW-0479">Metal-binding</keyword>
<evidence type="ECO:0000256" key="1">
    <source>
        <dbReference type="ARBA" id="ARBA00001936"/>
    </source>
</evidence>
<dbReference type="FunFam" id="1.10.3210.10:FF:000012">
    <property type="entry name" value="HD domain containing 3"/>
    <property type="match status" value="1"/>
</dbReference>
<keyword evidence="15" id="KW-1185">Reference proteome</keyword>
<dbReference type="EMBL" id="AZBU02000002">
    <property type="protein sequence ID" value="TKR96578.1"/>
    <property type="molecule type" value="Genomic_DNA"/>
</dbReference>